<sequence>MRPIPGQHHDYNCGAATPLAINNPQPKKQRLNSKQNDSTAGESQTRYESTNFEAVQQSCSKSSGYLSFELHMRDAVFNRYSL</sequence>
<dbReference type="RefSeq" id="XP_007316722.1">
    <property type="nucleotide sequence ID" value="XM_007316660.1"/>
</dbReference>
<dbReference type="GeneID" id="18811144"/>
<accession>F8NQ89</accession>
<dbReference type="EMBL" id="GL945432">
    <property type="protein sequence ID" value="EGO26549.1"/>
    <property type="molecule type" value="Genomic_DNA"/>
</dbReference>
<dbReference type="KEGG" id="sla:SERLADRAFT_385339"/>
<evidence type="ECO:0000313" key="2">
    <source>
        <dbReference type="EMBL" id="EGO26549.1"/>
    </source>
</evidence>
<organism>
    <name type="scientific">Serpula lacrymans var. lacrymans (strain S7.9)</name>
    <name type="common">Dry rot fungus</name>
    <dbReference type="NCBI Taxonomy" id="578457"/>
    <lineage>
        <taxon>Eukaryota</taxon>
        <taxon>Fungi</taxon>
        <taxon>Dikarya</taxon>
        <taxon>Basidiomycota</taxon>
        <taxon>Agaricomycotina</taxon>
        <taxon>Agaricomycetes</taxon>
        <taxon>Agaricomycetidae</taxon>
        <taxon>Boletales</taxon>
        <taxon>Coniophorineae</taxon>
        <taxon>Serpulaceae</taxon>
        <taxon>Serpula</taxon>
    </lineage>
</organism>
<feature type="compositionally biased region" description="Polar residues" evidence="1">
    <location>
        <begin position="20"/>
        <end position="53"/>
    </location>
</feature>
<evidence type="ECO:0000256" key="1">
    <source>
        <dbReference type="SAM" id="MobiDB-lite"/>
    </source>
</evidence>
<proteinExistence type="predicted"/>
<dbReference type="AlphaFoldDB" id="F8NQ89"/>
<gene>
    <name evidence="2" type="ORF">SERLADRAFT_385339</name>
</gene>
<protein>
    <submittedName>
        <fullName evidence="2">Uncharacterized protein</fullName>
    </submittedName>
</protein>
<reference evidence="2" key="1">
    <citation type="submission" date="2011-04" db="EMBL/GenBank/DDBJ databases">
        <title>Evolution of plant cell wall degrading machinery underlies the functional diversity of forest fungi.</title>
        <authorList>
            <consortium name="US DOE Joint Genome Institute (JGI-PGF)"/>
            <person name="Eastwood D.C."/>
            <person name="Floudas D."/>
            <person name="Binder M."/>
            <person name="Majcherczyk A."/>
            <person name="Schneider P."/>
            <person name="Aerts A."/>
            <person name="Asiegbu F.O."/>
            <person name="Baker S.E."/>
            <person name="Barry K."/>
            <person name="Bendiksby M."/>
            <person name="Blumentritt M."/>
            <person name="Coutinho P.M."/>
            <person name="Cullen D."/>
            <person name="Cullen D."/>
            <person name="Gathman A."/>
            <person name="Goodell B."/>
            <person name="Henrissat B."/>
            <person name="Ihrmark K."/>
            <person name="Kauserud H."/>
            <person name="Kohler A."/>
            <person name="LaButti K."/>
            <person name="Lapidus A."/>
            <person name="Lavin J.L."/>
            <person name="Lee Y.-H."/>
            <person name="Lindquist E."/>
            <person name="Lilly W."/>
            <person name="Lucas S."/>
            <person name="Morin E."/>
            <person name="Murat C."/>
            <person name="Oguiza J.A."/>
            <person name="Park J."/>
            <person name="Pisabarro A.G."/>
            <person name="Riley R."/>
            <person name="Rosling A."/>
            <person name="Salamov A."/>
            <person name="Schmidt O."/>
            <person name="Schmutz J."/>
            <person name="Skrede I."/>
            <person name="Stenlid J."/>
            <person name="Wiebenga A."/>
            <person name="Xie X."/>
            <person name="Kues U."/>
            <person name="Hibbett D.S."/>
            <person name="Hoffmeister D."/>
            <person name="Hogberg N."/>
            <person name="Martin F."/>
            <person name="Grigoriev I.V."/>
            <person name="Watkinson S.C."/>
        </authorList>
    </citation>
    <scope>NUCLEOTIDE SEQUENCE</scope>
    <source>
        <strain evidence="2">S7.9</strain>
    </source>
</reference>
<dbReference type="HOGENOM" id="CLU_2559708_0_0_1"/>
<dbReference type="Proteomes" id="UP000008064">
    <property type="component" value="Unassembled WGS sequence"/>
</dbReference>
<feature type="region of interest" description="Disordered" evidence="1">
    <location>
        <begin position="1"/>
        <end position="53"/>
    </location>
</feature>
<name>F8NQ89_SERL9</name>